<name>H8MD59_RIEAD</name>
<evidence type="ECO:0000313" key="1">
    <source>
        <dbReference type="EMBL" id="AFD56646.1"/>
    </source>
</evidence>
<proteinExistence type="predicted"/>
<evidence type="ECO:0000313" key="2">
    <source>
        <dbReference type="Proteomes" id="UP000010093"/>
    </source>
</evidence>
<dbReference type="AlphaFoldDB" id="H8MD59"/>
<dbReference type="PATRIC" id="fig|693978.17.peg.1747"/>
<dbReference type="Proteomes" id="UP000010093">
    <property type="component" value="Chromosome"/>
</dbReference>
<sequence length="46" mass="5712">MHILLEDNFNNDNFPKKHNQEHSYQKNFNFNFRLGYNAFSELFPYK</sequence>
<organism evidence="1 2">
    <name type="scientific">Riemerella anatipestifer (strain ATCC 11845 / DSM 15868 / JCM 9532 / NCTC 11014)</name>
    <dbReference type="NCBI Taxonomy" id="693978"/>
    <lineage>
        <taxon>Bacteria</taxon>
        <taxon>Pseudomonadati</taxon>
        <taxon>Bacteroidota</taxon>
        <taxon>Flavobacteriia</taxon>
        <taxon>Flavobacteriales</taxon>
        <taxon>Weeksellaceae</taxon>
        <taxon>Riemerella</taxon>
    </lineage>
</organism>
<protein>
    <submittedName>
        <fullName evidence="1">Uncharacterized protein</fullName>
    </submittedName>
</protein>
<accession>H8MD59</accession>
<gene>
    <name evidence="1" type="ORF">RA0C_1760</name>
</gene>
<dbReference type="KEGG" id="rai:RA0C_1760"/>
<dbReference type="EMBL" id="CP003388">
    <property type="protein sequence ID" value="AFD56646.1"/>
    <property type="molecule type" value="Genomic_DNA"/>
</dbReference>
<dbReference type="HOGENOM" id="CLU_3188445_0_0_10"/>
<reference evidence="1 2" key="1">
    <citation type="journal article" date="2012" name="J. Bacteriol.">
        <title>Complete genome sequence of Riemerella anatipestifer reference strain.</title>
        <authorList>
            <person name="Wang X."/>
            <person name="Zhu D."/>
            <person name="Wang M."/>
            <person name="Cheng A."/>
            <person name="Jia R."/>
            <person name="Zhou Y."/>
            <person name="Chen Z."/>
            <person name="Luo Q."/>
            <person name="Liu F."/>
            <person name="Wang Y."/>
            <person name="Chen X.Y."/>
        </authorList>
    </citation>
    <scope>NUCLEOTIDE SEQUENCE [LARGE SCALE GENOMIC DNA]</scope>
    <source>
        <strain evidence="2">DSM 15868</strain>
    </source>
</reference>